<proteinExistence type="predicted"/>
<dbReference type="Proteomes" id="UP000254821">
    <property type="component" value="Unassembled WGS sequence"/>
</dbReference>
<organism evidence="1 2">
    <name type="scientific">Hafnia alvei</name>
    <dbReference type="NCBI Taxonomy" id="569"/>
    <lineage>
        <taxon>Bacteria</taxon>
        <taxon>Pseudomonadati</taxon>
        <taxon>Pseudomonadota</taxon>
        <taxon>Gammaproteobacteria</taxon>
        <taxon>Enterobacterales</taxon>
        <taxon>Hafniaceae</taxon>
        <taxon>Hafnia</taxon>
    </lineage>
</organism>
<dbReference type="AlphaFoldDB" id="A0A377PF97"/>
<reference evidence="1 2" key="1">
    <citation type="submission" date="2018-06" db="EMBL/GenBank/DDBJ databases">
        <authorList>
            <consortium name="Pathogen Informatics"/>
            <person name="Doyle S."/>
        </authorList>
    </citation>
    <scope>NUCLEOTIDE SEQUENCE [LARGE SCALE GENOMIC DNA]</scope>
    <source>
        <strain evidence="1 2">NCTC8105</strain>
    </source>
</reference>
<accession>A0A377PF97</accession>
<evidence type="ECO:0000313" key="2">
    <source>
        <dbReference type="Proteomes" id="UP000254821"/>
    </source>
</evidence>
<dbReference type="EMBL" id="UGHP01000001">
    <property type="protein sequence ID" value="STQ78920.1"/>
    <property type="molecule type" value="Genomic_DNA"/>
</dbReference>
<gene>
    <name evidence="1" type="ORF">NCTC8105_00976</name>
</gene>
<sequence>MVPQMMWSDMLHIDTDTLTVAQTWRYVLPVSSSIRVMEARYSLAGE</sequence>
<protein>
    <submittedName>
        <fullName evidence="1">Uncharacterized protein</fullName>
    </submittedName>
</protein>
<evidence type="ECO:0000313" key="1">
    <source>
        <dbReference type="EMBL" id="STQ78920.1"/>
    </source>
</evidence>
<name>A0A377PF97_HAFAL</name>